<sequence>MNKIITISREFGSGGREFGCRLAENLGIKYYDKEIISKIAEKADLSEGYVKEVVEKRPMPLFPMTIGATFAAVGVYYPLMVEESVYTAQTEVLQELAEQSDCVIVGRCADYILRSYNPFKIFVYADMPSRIKRCMERSTPDEQLTEKEMKKKINNVDESRAKYYDFYTGQKWGARQNYNVCINTTGMDIGALAEAYSHMLK</sequence>
<dbReference type="SUPFAM" id="SSF52540">
    <property type="entry name" value="P-loop containing nucleoside triphosphate hydrolases"/>
    <property type="match status" value="1"/>
</dbReference>
<dbReference type="RefSeq" id="WP_154405300.1">
    <property type="nucleotide sequence ID" value="NZ_JAQXJM010000030.1"/>
</dbReference>
<evidence type="ECO:0000313" key="2">
    <source>
        <dbReference type="Proteomes" id="UP000433181"/>
    </source>
</evidence>
<evidence type="ECO:0000313" key="1">
    <source>
        <dbReference type="EMBL" id="MSU07600.1"/>
    </source>
</evidence>
<proteinExistence type="predicted"/>
<dbReference type="Gene3D" id="3.40.50.300">
    <property type="entry name" value="P-loop containing nucleotide triphosphate hydrolases"/>
    <property type="match status" value="1"/>
</dbReference>
<dbReference type="AlphaFoldDB" id="A0A6I2UD28"/>
<comment type="caution">
    <text evidence="1">The sequence shown here is derived from an EMBL/GenBank/DDBJ whole genome shotgun (WGS) entry which is preliminary data.</text>
</comment>
<dbReference type="EMBL" id="VUNR01000002">
    <property type="protein sequence ID" value="MSU07600.1"/>
    <property type="molecule type" value="Genomic_DNA"/>
</dbReference>
<keyword evidence="2" id="KW-1185">Reference proteome</keyword>
<organism evidence="1 2">
    <name type="scientific">Anaerovibrio slackiae</name>
    <dbReference type="NCBI Taxonomy" id="2652309"/>
    <lineage>
        <taxon>Bacteria</taxon>
        <taxon>Bacillati</taxon>
        <taxon>Bacillota</taxon>
        <taxon>Negativicutes</taxon>
        <taxon>Selenomonadales</taxon>
        <taxon>Selenomonadaceae</taxon>
        <taxon>Anaerovibrio</taxon>
    </lineage>
</organism>
<dbReference type="GO" id="GO:0016301">
    <property type="term" value="F:kinase activity"/>
    <property type="evidence" value="ECO:0007669"/>
    <property type="project" value="UniProtKB-KW"/>
</dbReference>
<accession>A0A6I2UD28</accession>
<dbReference type="InterPro" id="IPR027417">
    <property type="entry name" value="P-loop_NTPase"/>
</dbReference>
<reference evidence="1 2" key="1">
    <citation type="submission" date="2019-08" db="EMBL/GenBank/DDBJ databases">
        <title>In-depth cultivation of the pig gut microbiome towards novel bacterial diversity and tailored functional studies.</title>
        <authorList>
            <person name="Wylensek D."/>
            <person name="Hitch T.C.A."/>
            <person name="Clavel T."/>
        </authorList>
    </citation>
    <scope>NUCLEOTIDE SEQUENCE [LARGE SCALE GENOMIC DNA]</scope>
    <source>
        <strain evidence="1 2">WCA-693-APC-5D-A</strain>
    </source>
</reference>
<protein>
    <submittedName>
        <fullName evidence="1">Cytidylate kinase-like family protein</fullName>
    </submittedName>
</protein>
<name>A0A6I2UD28_9FIRM</name>
<dbReference type="Proteomes" id="UP000433181">
    <property type="component" value="Unassembled WGS sequence"/>
</dbReference>
<dbReference type="Pfam" id="PF13189">
    <property type="entry name" value="Cytidylate_kin2"/>
    <property type="match status" value="1"/>
</dbReference>
<keyword evidence="1" id="KW-0418">Kinase</keyword>
<gene>
    <name evidence="1" type="ORF">FYJ84_01120</name>
</gene>
<dbReference type="GeneID" id="96777508"/>
<keyword evidence="1" id="KW-0808">Transferase</keyword>